<organism evidence="11 12">
    <name type="scientific">Talaromyces rugulosus</name>
    <name type="common">Penicillium rugulosum</name>
    <dbReference type="NCBI Taxonomy" id="121627"/>
    <lineage>
        <taxon>Eukaryota</taxon>
        <taxon>Fungi</taxon>
        <taxon>Dikarya</taxon>
        <taxon>Ascomycota</taxon>
        <taxon>Pezizomycotina</taxon>
        <taxon>Eurotiomycetes</taxon>
        <taxon>Eurotiomycetidae</taxon>
        <taxon>Eurotiales</taxon>
        <taxon>Trichocomaceae</taxon>
        <taxon>Talaromyces</taxon>
        <taxon>Talaromyces sect. Islandici</taxon>
    </lineage>
</organism>
<dbReference type="InterPro" id="IPR003107">
    <property type="entry name" value="HAT"/>
</dbReference>
<dbReference type="GO" id="GO:0005634">
    <property type="term" value="C:nucleus"/>
    <property type="evidence" value="ECO:0007669"/>
    <property type="project" value="UniProtKB-SubCell"/>
</dbReference>
<sequence length="1020" mass="114362">MAEEDAEQAFFRAQAMSAEYDPAAVVHGAELSGSEDYDPSNTVHEEYSASIAEDNQNGHSEENPTTSAPQSDGEGNTQNQNAASQPPSRTESQASISAPDQPKTKTIGGFVIDDDDDDEEEEEEEELEEEDKDEAEYEPPGVLGAFDEVGSGSASMSERPFSENANETVFTSGVSIQPPAPPMGSSKDVSNNAVSSSSLSASVSLPTGQIPYTENTYSNAPTPVPSASNPASAAASRLPHDRVGLLEDRIKEDPRGDIAAWLELIGEHRSRNRLDNARDVYERFFKVFPSAADQWVAYVNMESENNELQRLEQIFNRTLLSIPNVQLWTVYLDYIRRRHPLTTDTSGQARRTISSAYDLAFTHVGMDRDSASLWTDYVQFIKTGPGNAGGTGWQDQQKMDLLRKAYQRAICIPTHALNTLWKEYDQFEMGLNKLTGRKFLQERSPAYMTARSSYTELQNLTRDLDRTTLPQLPPAPGCYGDLAFKQQAELWRRWVNWEKGDPLVLKEEDISAYKGRVLYVYKQALMALRFFPDLWFEAAEFCFQSDMIAEGNELLRQGIEGNPESCLLAFKRADRLEIESESEQDAQKRGAKVREAYDKVLDALYALHTKTREQEEKEIAQVKEEFANSQDEYHPVADDEDEDERTREAKAKEAAMETQIDTIKAAHTAQNTTVSKLISFAWIALMRAMRRIQGKGKPGELAGSRQVFAEARKRGRITSDVYIASALIEHHCYKDPAATRIFERGARLFPDDENFALEYLKHLFDINDVTNARAVFEMTVRRLSSKPENIPKTKAIFSFIHEYESRYGDLVQVINLESRMRELFPEDPTLTQFAHRHATPNFDPTAAPIIISTSQTRPPAMTSVEQQHASMQDTPSRYLEVPSIESPKRTYPIDDYDDDSSRPRKFLRAESPLKGGSVPSSRRPDQLKRPGAQSNGSPLIGGGQYRPQPSAAPLPRDVVQLLSIIPPASAYNAGRFSAEKLVDLLRRIDIPTSTSQLRPLPQPMHAQSYGGKFFFLFSTS</sequence>
<dbReference type="GO" id="GO:0005737">
    <property type="term" value="C:cytoplasm"/>
    <property type="evidence" value="ECO:0007669"/>
    <property type="project" value="UniProtKB-SubCell"/>
</dbReference>
<evidence type="ECO:0000256" key="6">
    <source>
        <dbReference type="ARBA" id="ARBA00023242"/>
    </source>
</evidence>
<feature type="region of interest" description="Disordered" evidence="9">
    <location>
        <begin position="215"/>
        <end position="236"/>
    </location>
</feature>
<keyword evidence="4 8" id="KW-0507">mRNA processing</keyword>
<evidence type="ECO:0000256" key="2">
    <source>
        <dbReference type="ARBA" id="ARBA00004496"/>
    </source>
</evidence>
<dbReference type="Pfam" id="PF05843">
    <property type="entry name" value="Suf"/>
    <property type="match status" value="1"/>
</dbReference>
<dbReference type="PANTHER" id="PTHR19980:SF0">
    <property type="entry name" value="CLEAVAGE STIMULATION FACTOR SUBUNIT 3"/>
    <property type="match status" value="1"/>
</dbReference>
<keyword evidence="3 8" id="KW-0963">Cytoplasm</keyword>
<gene>
    <name evidence="11" type="ORF">TRUGW13939_03850</name>
</gene>
<accession>A0A7H8QRY1</accession>
<dbReference type="InterPro" id="IPR045243">
    <property type="entry name" value="Rna14-like"/>
</dbReference>
<dbReference type="RefSeq" id="XP_035342922.1">
    <property type="nucleotide sequence ID" value="XM_035487029.1"/>
</dbReference>
<dbReference type="SUPFAM" id="SSF48452">
    <property type="entry name" value="TPR-like"/>
    <property type="match status" value="2"/>
</dbReference>
<evidence type="ECO:0000313" key="11">
    <source>
        <dbReference type="EMBL" id="QKX56744.1"/>
    </source>
</evidence>
<dbReference type="AlphaFoldDB" id="A0A7H8QRY1"/>
<dbReference type="FunFam" id="1.25.40.1040:FF:000006">
    <property type="entry name" value="CFIA complex component Rna14, putative"/>
    <property type="match status" value="1"/>
</dbReference>
<evidence type="ECO:0000256" key="8">
    <source>
        <dbReference type="RuleBase" id="RU369035"/>
    </source>
</evidence>
<feature type="compositionally biased region" description="Basic and acidic residues" evidence="9">
    <location>
        <begin position="625"/>
        <end position="637"/>
    </location>
</feature>
<dbReference type="Gene3D" id="1.25.40.1040">
    <property type="match status" value="1"/>
</dbReference>
<feature type="region of interest" description="Disordered" evidence="9">
    <location>
        <begin position="27"/>
        <end position="193"/>
    </location>
</feature>
<feature type="compositionally biased region" description="Polar residues" evidence="9">
    <location>
        <begin position="163"/>
        <end position="175"/>
    </location>
</feature>
<dbReference type="OrthoDB" id="26282at2759"/>
<keyword evidence="5" id="KW-0677">Repeat</keyword>
<proteinExistence type="predicted"/>
<dbReference type="PANTHER" id="PTHR19980">
    <property type="entry name" value="RNA CLEAVAGE STIMULATION FACTOR"/>
    <property type="match status" value="1"/>
</dbReference>
<dbReference type="InterPro" id="IPR011990">
    <property type="entry name" value="TPR-like_helical_dom_sf"/>
</dbReference>
<evidence type="ECO:0000256" key="3">
    <source>
        <dbReference type="ARBA" id="ARBA00022490"/>
    </source>
</evidence>
<protein>
    <recommendedName>
        <fullName evidence="7 8">mRNA 3'-end-processing protein RNA14</fullName>
    </recommendedName>
</protein>
<dbReference type="Proteomes" id="UP000509510">
    <property type="component" value="Chromosome II"/>
</dbReference>
<dbReference type="GO" id="GO:0180010">
    <property type="term" value="P:co-transcriptional mRNA 3'-end processing, cleavage and polyadenylation pathway"/>
    <property type="evidence" value="ECO:0007669"/>
    <property type="project" value="UniProtKB-UniRule"/>
</dbReference>
<feature type="compositionally biased region" description="Polar residues" evidence="9">
    <location>
        <begin position="856"/>
        <end position="875"/>
    </location>
</feature>
<comment type="function">
    <text evidence="1 8">Component of the cleavage factor IA (CFIA) complex, which is involved in the endonucleolytic cleavage during polyadenylation-dependent pre-mRNA 3'-end formation.</text>
</comment>
<feature type="compositionally biased region" description="Acidic residues" evidence="9">
    <location>
        <begin position="112"/>
        <end position="137"/>
    </location>
</feature>
<feature type="compositionally biased region" description="Polar residues" evidence="9">
    <location>
        <begin position="53"/>
        <end position="98"/>
    </location>
</feature>
<feature type="compositionally biased region" description="Low complexity" evidence="9">
    <location>
        <begin position="218"/>
        <end position="236"/>
    </location>
</feature>
<dbReference type="EMBL" id="CP055899">
    <property type="protein sequence ID" value="QKX56744.1"/>
    <property type="molecule type" value="Genomic_DNA"/>
</dbReference>
<dbReference type="InterPro" id="IPR008847">
    <property type="entry name" value="Suf"/>
</dbReference>
<dbReference type="GeneID" id="55991353"/>
<evidence type="ECO:0000259" key="10">
    <source>
        <dbReference type="Pfam" id="PF05843"/>
    </source>
</evidence>
<reference evidence="12" key="1">
    <citation type="submission" date="2020-06" db="EMBL/GenBank/DDBJ databases">
        <title>A chromosome-scale genome assembly of Talaromyces rugulosus W13939.</title>
        <authorList>
            <person name="Wang B."/>
            <person name="Guo L."/>
            <person name="Ye K."/>
            <person name="Wang L."/>
        </authorList>
    </citation>
    <scope>NUCLEOTIDE SEQUENCE [LARGE SCALE GENOMIC DNA]</scope>
    <source>
        <strain evidence="12">W13939</strain>
    </source>
</reference>
<evidence type="ECO:0000256" key="4">
    <source>
        <dbReference type="ARBA" id="ARBA00022664"/>
    </source>
</evidence>
<feature type="region of interest" description="Disordered" evidence="9">
    <location>
        <begin position="625"/>
        <end position="647"/>
    </location>
</feature>
<dbReference type="KEGG" id="trg:TRUGW13939_03850"/>
<name>A0A7H8QRY1_TALRU</name>
<evidence type="ECO:0000256" key="7">
    <source>
        <dbReference type="ARBA" id="ARBA00026188"/>
    </source>
</evidence>
<dbReference type="GO" id="GO:0003729">
    <property type="term" value="F:mRNA binding"/>
    <property type="evidence" value="ECO:0007669"/>
    <property type="project" value="TreeGrafter"/>
</dbReference>
<feature type="non-terminal residue" evidence="11">
    <location>
        <position position="1"/>
    </location>
</feature>
<evidence type="ECO:0000256" key="5">
    <source>
        <dbReference type="ARBA" id="ARBA00022737"/>
    </source>
</evidence>
<keyword evidence="6 8" id="KW-0539">Nucleus</keyword>
<evidence type="ECO:0000313" key="12">
    <source>
        <dbReference type="Proteomes" id="UP000509510"/>
    </source>
</evidence>
<evidence type="ECO:0000256" key="1">
    <source>
        <dbReference type="ARBA" id="ARBA00002863"/>
    </source>
</evidence>
<feature type="domain" description="Suppressor of forked" evidence="10">
    <location>
        <begin position="241"/>
        <end position="846"/>
    </location>
</feature>
<comment type="subcellular location">
    <subcellularLocation>
        <location evidence="2 8">Cytoplasm</location>
    </subcellularLocation>
    <subcellularLocation>
        <location evidence="8">Nucleus</location>
    </subcellularLocation>
    <text evidence="8">Nucleus and/or cytoplasm.</text>
</comment>
<dbReference type="SMART" id="SM00386">
    <property type="entry name" value="HAT"/>
    <property type="match status" value="5"/>
</dbReference>
<evidence type="ECO:0000256" key="9">
    <source>
        <dbReference type="SAM" id="MobiDB-lite"/>
    </source>
</evidence>
<feature type="region of interest" description="Disordered" evidence="9">
    <location>
        <begin position="856"/>
        <end position="952"/>
    </location>
</feature>
<keyword evidence="12" id="KW-1185">Reference proteome</keyword>